<accession>A0A4P8ISK6</accession>
<dbReference type="AlphaFoldDB" id="A0A4P8ISK6"/>
<proteinExistence type="predicted"/>
<gene>
    <name evidence="1" type="ORF">FAZ95_14215</name>
</gene>
<dbReference type="EMBL" id="CP040077">
    <property type="protein sequence ID" value="QCP50233.1"/>
    <property type="molecule type" value="Genomic_DNA"/>
</dbReference>
<evidence type="ECO:0000313" key="2">
    <source>
        <dbReference type="Proteomes" id="UP000298656"/>
    </source>
</evidence>
<name>A0A4P8ISK6_9BURK</name>
<keyword evidence="2" id="KW-1185">Reference proteome</keyword>
<reference evidence="1 2" key="1">
    <citation type="submission" date="2019-05" db="EMBL/GenBank/DDBJ databases">
        <title>Burkholderia sp. DHOD12, isolated from subtropical forest soil.</title>
        <authorList>
            <person name="Gao Z.-H."/>
            <person name="Qiu L.-H."/>
        </authorList>
    </citation>
    <scope>NUCLEOTIDE SEQUENCE [LARGE SCALE GENOMIC DNA]</scope>
    <source>
        <strain evidence="1 2">DHOD12</strain>
    </source>
</reference>
<dbReference type="RefSeq" id="WP_137333052.1">
    <property type="nucleotide sequence ID" value="NZ_CP040077.1"/>
</dbReference>
<evidence type="ECO:0000313" key="1">
    <source>
        <dbReference type="EMBL" id="QCP50233.1"/>
    </source>
</evidence>
<dbReference type="KEGG" id="tvl:FAZ95_14215"/>
<sequence length="155" mass="17006">MPYRTDYADIIYPDEANSPCALRYRIALTKAPKPLVVVHLEHTESSFEGPASSAIVRDHILNRVCEERLKGIPINAIRLVVTDVSGSFEYAIEVDVDDYIRRGNPYKASPITTARAKVTESISINSDDIVAGRTRVQSVHAKPSALSKDVAAALN</sequence>
<organism evidence="1 2">
    <name type="scientific">Trinickia violacea</name>
    <dbReference type="NCBI Taxonomy" id="2571746"/>
    <lineage>
        <taxon>Bacteria</taxon>
        <taxon>Pseudomonadati</taxon>
        <taxon>Pseudomonadota</taxon>
        <taxon>Betaproteobacteria</taxon>
        <taxon>Burkholderiales</taxon>
        <taxon>Burkholderiaceae</taxon>
        <taxon>Trinickia</taxon>
    </lineage>
</organism>
<dbReference type="OrthoDB" id="9129743at2"/>
<protein>
    <submittedName>
        <fullName evidence="1">Uncharacterized protein</fullName>
    </submittedName>
</protein>
<dbReference type="Proteomes" id="UP000298656">
    <property type="component" value="Chromosome 1"/>
</dbReference>